<accession>A0AAD2Q788</accession>
<feature type="compositionally biased region" description="Low complexity" evidence="1">
    <location>
        <begin position="1"/>
        <end position="14"/>
    </location>
</feature>
<comment type="caution">
    <text evidence="2">The sequence shown here is derived from an EMBL/GenBank/DDBJ whole genome shotgun (WGS) entry which is preliminary data.</text>
</comment>
<feature type="region of interest" description="Disordered" evidence="1">
    <location>
        <begin position="168"/>
        <end position="214"/>
    </location>
</feature>
<keyword evidence="3" id="KW-1185">Reference proteome</keyword>
<reference evidence="2" key="1">
    <citation type="submission" date="2023-11" db="EMBL/GenBank/DDBJ databases">
        <authorList>
            <person name="De Vega J J."/>
            <person name="De Vega J J."/>
        </authorList>
    </citation>
    <scope>NUCLEOTIDE SEQUENCE</scope>
</reference>
<feature type="compositionally biased region" description="Basic and acidic residues" evidence="1">
    <location>
        <begin position="182"/>
        <end position="193"/>
    </location>
</feature>
<name>A0AAD2Q788_9AGAR</name>
<feature type="region of interest" description="Disordered" evidence="1">
    <location>
        <begin position="1"/>
        <end position="20"/>
    </location>
</feature>
<proteinExistence type="predicted"/>
<sequence>MSLSPTPSLLTPPHTAHREKENRVATLGRFHVYWSSQDQVRTINNSIPTTPTKRELRRLPSKSILKKCPQSALPLFDTFQRETTPEPSQPASDSNYLSSPVNTIIDPSASIEHLIRAYSVLTARVKAHVTLTADRDAPWPILAPLRQNRVMLEKSIIRDLARCLVDPQSMPQTAEDVEEEESLRQENREERDIQSLLPSPKRSPTKKRRGTTAKKAKYGRDLCTVCHSVMKLLTTLFTLPAAYNVFNVCPVS</sequence>
<dbReference type="Proteomes" id="UP001295794">
    <property type="component" value="Unassembled WGS sequence"/>
</dbReference>
<evidence type="ECO:0000313" key="3">
    <source>
        <dbReference type="Proteomes" id="UP001295794"/>
    </source>
</evidence>
<dbReference type="AlphaFoldDB" id="A0AAD2Q788"/>
<evidence type="ECO:0000256" key="1">
    <source>
        <dbReference type="SAM" id="MobiDB-lite"/>
    </source>
</evidence>
<feature type="compositionally biased region" description="Basic residues" evidence="1">
    <location>
        <begin position="203"/>
        <end position="214"/>
    </location>
</feature>
<dbReference type="EMBL" id="CAVNYO010000478">
    <property type="protein sequence ID" value="CAK5284063.1"/>
    <property type="molecule type" value="Genomic_DNA"/>
</dbReference>
<organism evidence="2 3">
    <name type="scientific">Mycena citricolor</name>
    <dbReference type="NCBI Taxonomy" id="2018698"/>
    <lineage>
        <taxon>Eukaryota</taxon>
        <taxon>Fungi</taxon>
        <taxon>Dikarya</taxon>
        <taxon>Basidiomycota</taxon>
        <taxon>Agaricomycotina</taxon>
        <taxon>Agaricomycetes</taxon>
        <taxon>Agaricomycetidae</taxon>
        <taxon>Agaricales</taxon>
        <taxon>Marasmiineae</taxon>
        <taxon>Mycenaceae</taxon>
        <taxon>Mycena</taxon>
    </lineage>
</organism>
<gene>
    <name evidence="2" type="ORF">MYCIT1_LOCUS37061</name>
</gene>
<evidence type="ECO:0000313" key="2">
    <source>
        <dbReference type="EMBL" id="CAK5284063.1"/>
    </source>
</evidence>
<protein>
    <submittedName>
        <fullName evidence="2">Uncharacterized protein</fullName>
    </submittedName>
</protein>